<dbReference type="EMBL" id="MRBL01000028">
    <property type="protein sequence ID" value="OMI25006.1"/>
    <property type="molecule type" value="Genomic_DNA"/>
</dbReference>
<keyword evidence="2" id="KW-1185">Reference proteome</keyword>
<evidence type="ECO:0000313" key="1">
    <source>
        <dbReference type="EMBL" id="OMI25006.1"/>
    </source>
</evidence>
<dbReference type="Proteomes" id="UP000187046">
    <property type="component" value="Unassembled WGS sequence"/>
</dbReference>
<dbReference type="RefSeq" id="WP_076793729.1">
    <property type="nucleotide sequence ID" value="NZ_MRBL01000028.1"/>
</dbReference>
<dbReference type="InterPro" id="IPR036102">
    <property type="entry name" value="OsmC/Ohrsf"/>
</dbReference>
<dbReference type="PANTHER" id="PTHR35368:SF1">
    <property type="entry name" value="HYDROPEROXIDE REDUCTASE"/>
    <property type="match status" value="1"/>
</dbReference>
<dbReference type="InterPro" id="IPR003718">
    <property type="entry name" value="OsmC/Ohr_fam"/>
</dbReference>
<comment type="caution">
    <text evidence="1">The sequence shown here is derived from an EMBL/GenBank/DDBJ whole genome shotgun (WGS) entry which is preliminary data.</text>
</comment>
<sequence>MAKLNGVDMSIIEGLVEQYKKNPAEGTGSWSSSVKWDNGFHVEAKVGDHAPIHVDEPKWIAGSNKGANPVEYLLSALGSCLSVGFIANASGIGIKINSLEVEVSGQLDLNVFLGLKEGNPGFDEINAHFNIDSDADEHQIEELVAQAMKLSPVKNTIQRNVHVHASLSHNKKKE</sequence>
<proteinExistence type="predicted"/>
<evidence type="ECO:0008006" key="3">
    <source>
        <dbReference type="Google" id="ProtNLM"/>
    </source>
</evidence>
<reference evidence="1 2" key="1">
    <citation type="submission" date="2016-12" db="EMBL/GenBank/DDBJ databases">
        <title>Bacillus phylogenomics.</title>
        <authorList>
            <person name="Dunlap C."/>
        </authorList>
    </citation>
    <scope>NUCLEOTIDE SEQUENCE [LARGE SCALE GENOMIC DNA]</scope>
    <source>
        <strain evidence="1 2">NRRL B-41327</strain>
    </source>
</reference>
<gene>
    <name evidence="1" type="ORF">BTA31_20395</name>
</gene>
<dbReference type="InterPro" id="IPR052924">
    <property type="entry name" value="OsmC/Ohr_hydroprdx_reductase"/>
</dbReference>
<dbReference type="SUPFAM" id="SSF82784">
    <property type="entry name" value="OsmC-like"/>
    <property type="match status" value="1"/>
</dbReference>
<accession>A0ABX3HZP8</accession>
<dbReference type="InterPro" id="IPR015946">
    <property type="entry name" value="KH_dom-like_a/b"/>
</dbReference>
<name>A0ABX3HZP8_9BACI</name>
<organism evidence="1 2">
    <name type="scientific">Bacillus haynesii</name>
    <dbReference type="NCBI Taxonomy" id="1925021"/>
    <lineage>
        <taxon>Bacteria</taxon>
        <taxon>Bacillati</taxon>
        <taxon>Bacillota</taxon>
        <taxon>Bacilli</taxon>
        <taxon>Bacillales</taxon>
        <taxon>Bacillaceae</taxon>
        <taxon>Bacillus</taxon>
    </lineage>
</organism>
<dbReference type="Gene3D" id="3.30.300.20">
    <property type="match status" value="1"/>
</dbReference>
<dbReference type="Pfam" id="PF02566">
    <property type="entry name" value="OsmC"/>
    <property type="match status" value="1"/>
</dbReference>
<protein>
    <recommendedName>
        <fullName evidence="3">Osmotically inducible protein OsmC</fullName>
    </recommendedName>
</protein>
<evidence type="ECO:0000313" key="2">
    <source>
        <dbReference type="Proteomes" id="UP000187046"/>
    </source>
</evidence>
<dbReference type="PANTHER" id="PTHR35368">
    <property type="entry name" value="HYDROPEROXIDE REDUCTASE"/>
    <property type="match status" value="1"/>
</dbReference>